<organism evidence="2 3">
    <name type="scientific">Streptomonospora litoralis</name>
    <dbReference type="NCBI Taxonomy" id="2498135"/>
    <lineage>
        <taxon>Bacteria</taxon>
        <taxon>Bacillati</taxon>
        <taxon>Actinomycetota</taxon>
        <taxon>Actinomycetes</taxon>
        <taxon>Streptosporangiales</taxon>
        <taxon>Nocardiopsidaceae</taxon>
        <taxon>Streptomonospora</taxon>
    </lineage>
</organism>
<dbReference type="KEGG" id="strr:EKD16_01250"/>
<dbReference type="EMBL" id="CP036455">
    <property type="protein sequence ID" value="QBI52067.1"/>
    <property type="molecule type" value="Genomic_DNA"/>
</dbReference>
<keyword evidence="1" id="KW-1133">Transmembrane helix</keyword>
<gene>
    <name evidence="2" type="ORF">EKD16_01250</name>
</gene>
<evidence type="ECO:0000256" key="1">
    <source>
        <dbReference type="SAM" id="Phobius"/>
    </source>
</evidence>
<evidence type="ECO:0008006" key="4">
    <source>
        <dbReference type="Google" id="ProtNLM"/>
    </source>
</evidence>
<evidence type="ECO:0000313" key="3">
    <source>
        <dbReference type="Proteomes" id="UP000292235"/>
    </source>
</evidence>
<reference evidence="2 3" key="1">
    <citation type="submission" date="2019-02" db="EMBL/GenBank/DDBJ databases">
        <authorList>
            <person name="Khodamoradi S."/>
            <person name="Hahnke R.L."/>
            <person name="Kaempfer P."/>
            <person name="Schumann P."/>
            <person name="Rohde M."/>
            <person name="Steinert M."/>
            <person name="Luzhetskyy A."/>
            <person name="Wink J."/>
            <person name="Ruckert C."/>
        </authorList>
    </citation>
    <scope>NUCLEOTIDE SEQUENCE [LARGE SCALE GENOMIC DNA]</scope>
    <source>
        <strain evidence="2 3">M2</strain>
    </source>
</reference>
<accession>A0A4P6Q0K9</accession>
<keyword evidence="1" id="KW-0472">Membrane</keyword>
<feature type="transmembrane region" description="Helical" evidence="1">
    <location>
        <begin position="6"/>
        <end position="25"/>
    </location>
</feature>
<dbReference type="RefSeq" id="WP_131096676.1">
    <property type="nucleotide sequence ID" value="NZ_CP036455.1"/>
</dbReference>
<evidence type="ECO:0000313" key="2">
    <source>
        <dbReference type="EMBL" id="QBI52067.1"/>
    </source>
</evidence>
<keyword evidence="1" id="KW-0812">Transmembrane</keyword>
<name>A0A4P6Q0K9_9ACTN</name>
<keyword evidence="3" id="KW-1185">Reference proteome</keyword>
<dbReference type="OrthoDB" id="3429251at2"/>
<dbReference type="Proteomes" id="UP000292235">
    <property type="component" value="Chromosome"/>
</dbReference>
<sequence>MDYYPHPFVLLAASLLALAATFLAPRIRYRLRGRRFAAWAQRHGWRYTERSSGLLGTLFPALPPGMAEHHRLLHVLTGTHRSRSVVACDHLEPNLMTAPGNTERKHLGRVVAVAIQDSTPLLDIRDRNEPYRSAPPDTVGLDEISTGDRRFDGAFRVSTSDAVFARAVLTPEMTARLLTRSAVRLVPLRFTGDHLMSVQPRRLAPDRVRSIADDLIDILEAVPGSAWEVAPRT</sequence>
<proteinExistence type="predicted"/>
<dbReference type="AlphaFoldDB" id="A0A4P6Q0K9"/>
<protein>
    <recommendedName>
        <fullName evidence="4">DUF3137 domain-containing protein</fullName>
    </recommendedName>
</protein>